<dbReference type="GO" id="GO:0008270">
    <property type="term" value="F:zinc ion binding"/>
    <property type="evidence" value="ECO:0007669"/>
    <property type="project" value="UniProtKB-KW"/>
</dbReference>
<dbReference type="PANTHER" id="PTHR16089">
    <property type="entry name" value="REST COREPRESSOR COREST PROTEIN-RELATED"/>
    <property type="match status" value="1"/>
</dbReference>
<feature type="domain" description="C2H2-type" evidence="13">
    <location>
        <begin position="187"/>
        <end position="214"/>
    </location>
</feature>
<dbReference type="PROSITE" id="PS51293">
    <property type="entry name" value="SANT"/>
    <property type="match status" value="1"/>
</dbReference>
<feature type="compositionally biased region" description="Basic residues" evidence="12">
    <location>
        <begin position="728"/>
        <end position="740"/>
    </location>
</feature>
<keyword evidence="10" id="KW-0539">Nucleus</keyword>
<evidence type="ECO:0000259" key="15">
    <source>
        <dbReference type="PROSITE" id="PS51293"/>
    </source>
</evidence>
<feature type="region of interest" description="Disordered" evidence="12">
    <location>
        <begin position="1177"/>
        <end position="1231"/>
    </location>
</feature>
<proteinExistence type="predicted"/>
<evidence type="ECO:0000256" key="9">
    <source>
        <dbReference type="ARBA" id="ARBA00023163"/>
    </source>
</evidence>
<evidence type="ECO:0000256" key="1">
    <source>
        <dbReference type="ARBA" id="ARBA00004123"/>
    </source>
</evidence>
<evidence type="ECO:0000259" key="14">
    <source>
        <dbReference type="PROSITE" id="PS51156"/>
    </source>
</evidence>
<evidence type="ECO:0000256" key="5">
    <source>
        <dbReference type="ARBA" id="ARBA00022771"/>
    </source>
</evidence>
<keyword evidence="5 11" id="KW-0863">Zinc-finger</keyword>
<keyword evidence="16" id="KW-1185">Reference proteome</keyword>
<evidence type="ECO:0000313" key="16">
    <source>
        <dbReference type="Proteomes" id="UP000887566"/>
    </source>
</evidence>
<feature type="domain" description="ELM2" evidence="14">
    <location>
        <begin position="939"/>
        <end position="1032"/>
    </location>
</feature>
<evidence type="ECO:0000256" key="4">
    <source>
        <dbReference type="ARBA" id="ARBA00022737"/>
    </source>
</evidence>
<evidence type="ECO:0000256" key="7">
    <source>
        <dbReference type="ARBA" id="ARBA00023015"/>
    </source>
</evidence>
<dbReference type="Pfam" id="PF13912">
    <property type="entry name" value="zf-C2H2_6"/>
    <property type="match status" value="1"/>
</dbReference>
<feature type="region of interest" description="Disordered" evidence="12">
    <location>
        <begin position="1119"/>
        <end position="1154"/>
    </location>
</feature>
<name>A0A914WWM8_9BILA</name>
<feature type="region of interest" description="Disordered" evidence="12">
    <location>
        <begin position="1"/>
        <end position="22"/>
    </location>
</feature>
<dbReference type="SUPFAM" id="SSF57667">
    <property type="entry name" value="beta-beta-alpha zinc fingers"/>
    <property type="match status" value="2"/>
</dbReference>
<feature type="domain" description="C2H2-type" evidence="13">
    <location>
        <begin position="215"/>
        <end position="245"/>
    </location>
</feature>
<feature type="region of interest" description="Disordered" evidence="12">
    <location>
        <begin position="584"/>
        <end position="612"/>
    </location>
</feature>
<keyword evidence="6" id="KW-0862">Zinc</keyword>
<dbReference type="GO" id="GO:0003714">
    <property type="term" value="F:transcription corepressor activity"/>
    <property type="evidence" value="ECO:0007669"/>
    <property type="project" value="TreeGrafter"/>
</dbReference>
<accession>A0A914WWM8</accession>
<dbReference type="PROSITE" id="PS50157">
    <property type="entry name" value="ZINC_FINGER_C2H2_2"/>
    <property type="match status" value="5"/>
</dbReference>
<dbReference type="InterPro" id="IPR051066">
    <property type="entry name" value="Trans_reg/Corepressor"/>
</dbReference>
<evidence type="ECO:0000256" key="6">
    <source>
        <dbReference type="ARBA" id="ARBA00022833"/>
    </source>
</evidence>
<feature type="compositionally biased region" description="Polar residues" evidence="12">
    <location>
        <begin position="527"/>
        <end position="545"/>
    </location>
</feature>
<feature type="compositionally biased region" description="Polar residues" evidence="12">
    <location>
        <begin position="648"/>
        <end position="675"/>
    </location>
</feature>
<keyword evidence="7" id="KW-0805">Transcription regulation</keyword>
<dbReference type="InterPro" id="IPR001005">
    <property type="entry name" value="SANT/Myb"/>
</dbReference>
<dbReference type="InterPro" id="IPR009057">
    <property type="entry name" value="Homeodomain-like_sf"/>
</dbReference>
<dbReference type="Gene3D" id="1.10.10.60">
    <property type="entry name" value="Homeodomain-like"/>
    <property type="match status" value="1"/>
</dbReference>
<dbReference type="SMART" id="SM00717">
    <property type="entry name" value="SANT"/>
    <property type="match status" value="1"/>
</dbReference>
<dbReference type="GO" id="GO:0006357">
    <property type="term" value="P:regulation of transcription by RNA polymerase II"/>
    <property type="evidence" value="ECO:0007669"/>
    <property type="project" value="TreeGrafter"/>
</dbReference>
<dbReference type="Proteomes" id="UP000887566">
    <property type="component" value="Unplaced"/>
</dbReference>
<dbReference type="FunFam" id="3.30.160.60:FF:000478">
    <property type="entry name" value="Zinc finger protein 133"/>
    <property type="match status" value="1"/>
</dbReference>
<evidence type="ECO:0000313" key="17">
    <source>
        <dbReference type="WBParaSite" id="PSAMB.scaffold5116size12611.g25922.t1"/>
    </source>
</evidence>
<feature type="region of interest" description="Disordered" evidence="12">
    <location>
        <begin position="527"/>
        <end position="548"/>
    </location>
</feature>
<feature type="region of interest" description="Disordered" evidence="12">
    <location>
        <begin position="271"/>
        <end position="303"/>
    </location>
</feature>
<keyword evidence="9" id="KW-0804">Transcription</keyword>
<feature type="compositionally biased region" description="Polar residues" evidence="12">
    <location>
        <begin position="702"/>
        <end position="727"/>
    </location>
</feature>
<feature type="compositionally biased region" description="Polar residues" evidence="12">
    <location>
        <begin position="1126"/>
        <end position="1137"/>
    </location>
</feature>
<dbReference type="InterPro" id="IPR013087">
    <property type="entry name" value="Znf_C2H2_type"/>
</dbReference>
<feature type="domain" description="SANT" evidence="15">
    <location>
        <begin position="1053"/>
        <end position="1099"/>
    </location>
</feature>
<evidence type="ECO:0000256" key="10">
    <source>
        <dbReference type="ARBA" id="ARBA00023242"/>
    </source>
</evidence>
<evidence type="ECO:0000256" key="12">
    <source>
        <dbReference type="SAM" id="MobiDB-lite"/>
    </source>
</evidence>
<dbReference type="Gene3D" id="3.30.160.60">
    <property type="entry name" value="Classic Zinc Finger"/>
    <property type="match status" value="3"/>
</dbReference>
<organism evidence="16 17">
    <name type="scientific">Plectus sambesii</name>
    <dbReference type="NCBI Taxonomy" id="2011161"/>
    <lineage>
        <taxon>Eukaryota</taxon>
        <taxon>Metazoa</taxon>
        <taxon>Ecdysozoa</taxon>
        <taxon>Nematoda</taxon>
        <taxon>Chromadorea</taxon>
        <taxon>Plectida</taxon>
        <taxon>Plectina</taxon>
        <taxon>Plectoidea</taxon>
        <taxon>Plectidae</taxon>
        <taxon>Plectus</taxon>
    </lineage>
</organism>
<dbReference type="PANTHER" id="PTHR16089:SF40">
    <property type="entry name" value="SUPPRESSOR OF ACTIVATED EGL-4 PROTEIN 1"/>
    <property type="match status" value="1"/>
</dbReference>
<dbReference type="InterPro" id="IPR017884">
    <property type="entry name" value="SANT_dom"/>
</dbReference>
<keyword evidence="8" id="KW-0238">DNA-binding</keyword>
<dbReference type="Pfam" id="PF00096">
    <property type="entry name" value="zf-C2H2"/>
    <property type="match status" value="3"/>
</dbReference>
<keyword evidence="2" id="KW-0678">Repressor</keyword>
<feature type="region of interest" description="Disordered" evidence="12">
    <location>
        <begin position="648"/>
        <end position="687"/>
    </location>
</feature>
<feature type="domain" description="C2H2-type" evidence="13">
    <location>
        <begin position="1238"/>
        <end position="1265"/>
    </location>
</feature>
<dbReference type="GO" id="GO:0000118">
    <property type="term" value="C:histone deacetylase complex"/>
    <property type="evidence" value="ECO:0007669"/>
    <property type="project" value="TreeGrafter"/>
</dbReference>
<dbReference type="GO" id="GO:0005667">
    <property type="term" value="C:transcription regulator complex"/>
    <property type="evidence" value="ECO:0007669"/>
    <property type="project" value="TreeGrafter"/>
</dbReference>
<dbReference type="WBParaSite" id="PSAMB.scaffold5116size12611.g25922.t1">
    <property type="protein sequence ID" value="PSAMB.scaffold5116size12611.g25922.t1"/>
    <property type="gene ID" value="PSAMB.scaffold5116size12611.g25922"/>
</dbReference>
<protein>
    <submittedName>
        <fullName evidence="17">Uncharacterized protein</fullName>
    </submittedName>
</protein>
<sequence>MDFESQLLKQQEGQHDRMTPTYPMLGVSPYSVQRLLREDIKPTISPALLSVVEQLSQHEGVPSSPMAYTTGVILPTMHASNSDSMLMAGSSKGDDCKAVTPPFLMLDHHQQHMNAAGHQNRLLLNPPIEMEQVVYPSMASQHSQGVPSPTDSSSSSRPFFCNECGKSFQNNSALVKHKLIHSDERHHVCHVCHKAFKRQDHLTGHMNVHKSVKPFRCVMKDCDKSYCDARSLRRHLEHGHNMRNASVHSLKGTMYIRCGDGEEISVPMASGTAAQQNDSGDLSGHRERSSSGETSSTLSVRDLSPSSGLYGSCNLGLLQQHDKGVAVECNQCGRSFKNVPALNGHMRLHSTANRGDLRMPGVGSPGHPQLLAPPSHQLSSSPSPLGGNHSPYLRQYNHQSVPPSLIGGGSGFMPSAAQSAPVTPSSMADAHHQRLLFGPHSFTGVQLPHHQSRLFDTFVTSSAVTVQADRHGDYQELLQSQQHALQQQALQHQQQLALQQQLDHHDPVNSVISLLDTSGDDLASTSAMLSSAQQVSQPNTPQNVGHPNAEQRQVHDLGDMLNFSQVDDETIQKELAQLTFPDLHDAGYDQSHSQHRQGQQGDGGGIETTLGPLAIDTNTDQLFSSLALPERRRHKTDPGFIHHRMNSLAASQGPSSSNTSHIQEPSPSSSMTHSNPLRMRRRSKGKPENVCQLLTSISHNPSFSITRRHNSFSGHHSSMRKQSSMGQKRQRSGSKGHRNRSISISIAEYQGRKRKPTIITLARFPSQLRSPRIFDGPLIGAAAPPYTPPPILSPMRNGSGLFWQLSRALGLPPGQLPADLVSGLQRAITVDASELQSGPIRRKISIDTGGLLQRIQDESDQMNIVDVEAMSRKDSSASTMSAKSLSYLADSSSANAHDCDQLPSRKMSSVSVDCGNLRKMSTISDCYYDYTPPETDATPHINLGRQFQAQVKRWDDRSASQRELDSISERAELVFNPRLIEGIPEATVEAYEDLACSCAAPIPGKNKELALHLLMEQKGNIREALRQLMQIDKIDLKKYPSIRNSKYVDADFWTADEVQSFQDAIYKSEKDFHSVAQDMKTKSVKQCISFYYTWKKACPDDYRKLRNLRRKRQLLEMHQQAAASAESYNLRSTNPRNFNEDSDGSMSDGVGDLDDFPAPALNAALNGHLESPIADESRASKVARANQSDSPAPPRRKTSTIRFSEPTPIDHSPSPRPSSRGFQNRPKKGAQPAADGYFHCRLCDKCFEKVKSLNAHMKSHAMKARAAAEAAASGR</sequence>
<dbReference type="GO" id="GO:0003677">
    <property type="term" value="F:DNA binding"/>
    <property type="evidence" value="ECO:0007669"/>
    <property type="project" value="UniProtKB-KW"/>
</dbReference>
<evidence type="ECO:0000256" key="8">
    <source>
        <dbReference type="ARBA" id="ARBA00023125"/>
    </source>
</evidence>
<dbReference type="Pfam" id="PF00249">
    <property type="entry name" value="Myb_DNA-binding"/>
    <property type="match status" value="1"/>
</dbReference>
<dbReference type="PROSITE" id="PS51156">
    <property type="entry name" value="ELM2"/>
    <property type="match status" value="1"/>
</dbReference>
<dbReference type="FunFam" id="1.10.10.60:FF:000012">
    <property type="entry name" value="Metastasis-associated 1 family, member 3"/>
    <property type="match status" value="1"/>
</dbReference>
<evidence type="ECO:0000256" key="2">
    <source>
        <dbReference type="ARBA" id="ARBA00022491"/>
    </source>
</evidence>
<evidence type="ECO:0000256" key="3">
    <source>
        <dbReference type="ARBA" id="ARBA00022723"/>
    </source>
</evidence>
<dbReference type="InterPro" id="IPR036236">
    <property type="entry name" value="Znf_C2H2_sf"/>
</dbReference>
<feature type="compositionally biased region" description="Low complexity" evidence="12">
    <location>
        <begin position="368"/>
        <end position="388"/>
    </location>
</feature>
<reference evidence="17" key="1">
    <citation type="submission" date="2022-11" db="UniProtKB">
        <authorList>
            <consortium name="WormBaseParasite"/>
        </authorList>
    </citation>
    <scope>IDENTIFICATION</scope>
</reference>
<dbReference type="SMART" id="SM00355">
    <property type="entry name" value="ZnF_C2H2"/>
    <property type="match status" value="5"/>
</dbReference>
<dbReference type="SUPFAM" id="SSF46689">
    <property type="entry name" value="Homeodomain-like"/>
    <property type="match status" value="1"/>
</dbReference>
<keyword evidence="4" id="KW-0677">Repeat</keyword>
<comment type="subcellular location">
    <subcellularLocation>
        <location evidence="1">Nucleus</location>
    </subcellularLocation>
</comment>
<dbReference type="AlphaFoldDB" id="A0A914WWM8"/>
<dbReference type="PROSITE" id="PS00028">
    <property type="entry name" value="ZINC_FINGER_C2H2_1"/>
    <property type="match status" value="5"/>
</dbReference>
<feature type="region of interest" description="Disordered" evidence="12">
    <location>
        <begin position="360"/>
        <end position="388"/>
    </location>
</feature>
<feature type="domain" description="C2H2-type" evidence="13">
    <location>
        <begin position="159"/>
        <end position="186"/>
    </location>
</feature>
<keyword evidence="3" id="KW-0479">Metal-binding</keyword>
<feature type="domain" description="C2H2-type" evidence="13">
    <location>
        <begin position="327"/>
        <end position="354"/>
    </location>
</feature>
<evidence type="ECO:0000259" key="13">
    <source>
        <dbReference type="PROSITE" id="PS50157"/>
    </source>
</evidence>
<dbReference type="InterPro" id="IPR000949">
    <property type="entry name" value="ELM2_dom"/>
</dbReference>
<evidence type="ECO:0000256" key="11">
    <source>
        <dbReference type="PROSITE-ProRule" id="PRU00042"/>
    </source>
</evidence>
<feature type="region of interest" description="Disordered" evidence="12">
    <location>
        <begin position="702"/>
        <end position="749"/>
    </location>
</feature>